<keyword evidence="1" id="KW-0175">Coiled coil</keyword>
<evidence type="ECO:0000313" key="3">
    <source>
        <dbReference type="Proteomes" id="UP000321570"/>
    </source>
</evidence>
<sequence length="212" mass="23899">MNSLDVNGRVSTESGRESSAFTNKLKFMRRIRRPDKRRTQISSIHSDGVPDGNLKEVDVSPDIVTSKLAESQDKITKSLTEENDSLRNKNTTLRYQVELLSEQLNDLRDVNMDLKSQNSRIREENSILRNEQSQLTARNDCLVEQIILLQKMLEDMGVTLDEEGGFVLNGDTDSSPLEFVAREDGENSCNGTSTNPASYRKPPACDNKLDFL</sequence>
<reference evidence="2 3" key="1">
    <citation type="submission" date="2019-07" db="EMBL/GenBank/DDBJ databases">
        <authorList>
            <person name="Jastrzebski P J."/>
            <person name="Paukszto L."/>
            <person name="Jastrzebski P J."/>
        </authorList>
    </citation>
    <scope>NUCLEOTIDE SEQUENCE [LARGE SCALE GENOMIC DNA]</scope>
    <source>
        <strain evidence="2 3">WMS-il1</strain>
    </source>
</reference>
<protein>
    <submittedName>
        <fullName evidence="2">Uncharacterized protein</fullName>
    </submittedName>
</protein>
<feature type="coiled-coil region" evidence="1">
    <location>
        <begin position="97"/>
        <end position="131"/>
    </location>
</feature>
<dbReference type="Gene3D" id="1.20.5.4090">
    <property type="match status" value="1"/>
</dbReference>
<dbReference type="AlphaFoldDB" id="A0A564Z0B9"/>
<gene>
    <name evidence="2" type="ORF">WMSIL1_LOCUS11329</name>
</gene>
<organism evidence="2 3">
    <name type="scientific">Hymenolepis diminuta</name>
    <name type="common">Rat tapeworm</name>
    <dbReference type="NCBI Taxonomy" id="6216"/>
    <lineage>
        <taxon>Eukaryota</taxon>
        <taxon>Metazoa</taxon>
        <taxon>Spiralia</taxon>
        <taxon>Lophotrochozoa</taxon>
        <taxon>Platyhelminthes</taxon>
        <taxon>Cestoda</taxon>
        <taxon>Eucestoda</taxon>
        <taxon>Cyclophyllidea</taxon>
        <taxon>Hymenolepididae</taxon>
        <taxon>Hymenolepis</taxon>
    </lineage>
</organism>
<dbReference type="EMBL" id="CABIJS010000543">
    <property type="protein sequence ID" value="VUZ52925.1"/>
    <property type="molecule type" value="Genomic_DNA"/>
</dbReference>
<dbReference type="Proteomes" id="UP000321570">
    <property type="component" value="Unassembled WGS sequence"/>
</dbReference>
<name>A0A564Z0B9_HYMDI</name>
<proteinExistence type="predicted"/>
<evidence type="ECO:0000313" key="2">
    <source>
        <dbReference type="EMBL" id="VUZ52925.1"/>
    </source>
</evidence>
<evidence type="ECO:0000256" key="1">
    <source>
        <dbReference type="SAM" id="Coils"/>
    </source>
</evidence>
<accession>A0A564Z0B9</accession>
<keyword evidence="3" id="KW-1185">Reference proteome</keyword>